<dbReference type="PANTHER" id="PTHR35010:SF2">
    <property type="entry name" value="BLL4672 PROTEIN"/>
    <property type="match status" value="1"/>
</dbReference>
<keyword evidence="4" id="KW-1185">Reference proteome</keyword>
<proteinExistence type="predicted"/>
<dbReference type="InterPro" id="IPR041413">
    <property type="entry name" value="MLTR_LBD"/>
</dbReference>
<dbReference type="InterPro" id="IPR010982">
    <property type="entry name" value="Lambda_DNA-bd_dom_sf"/>
</dbReference>
<dbReference type="AlphaFoldDB" id="A0A4Q7NQG6"/>
<dbReference type="OrthoDB" id="3542608at2"/>
<feature type="compositionally biased region" description="Basic and acidic residues" evidence="1">
    <location>
        <begin position="7"/>
        <end position="20"/>
    </location>
</feature>
<evidence type="ECO:0000313" key="4">
    <source>
        <dbReference type="Proteomes" id="UP000293638"/>
    </source>
</evidence>
<dbReference type="PANTHER" id="PTHR35010">
    <property type="entry name" value="BLL4672 PROTEIN-RELATED"/>
    <property type="match status" value="1"/>
</dbReference>
<dbReference type="EMBL" id="SGXD01000003">
    <property type="protein sequence ID" value="RZS87338.1"/>
    <property type="molecule type" value="Genomic_DNA"/>
</dbReference>
<sequence>MSTELGEFLRTRRESVRPEDVGLPAGRGRRTPGLRREEVASLAGLSVDYYTRLEQARRPSPSRQVLLALARALQLTEAERSHLLALGGYGACQGLGMSREVPQSILQLVDRLDHVPALVISAARDVLVWNSLAAALFGDLTRLAPEDRNLVWLTFVGCGEDRFAHADRPGYARDSAAELRAASGRYPQDQQLQRLVRRLLERSPEFAEAWARHEVAEHQSRTKRIIHREVGELVLDQELLVLPEQEQRLILLTAAPGSASYERLQLLRVLGTQQLSAVS</sequence>
<feature type="domain" description="HTH cro/C1-type" evidence="2">
    <location>
        <begin position="33"/>
        <end position="80"/>
    </location>
</feature>
<comment type="caution">
    <text evidence="3">The sequence shown here is derived from an EMBL/GenBank/DDBJ whole genome shotgun (WGS) entry which is preliminary data.</text>
</comment>
<evidence type="ECO:0000313" key="3">
    <source>
        <dbReference type="EMBL" id="RZS87338.1"/>
    </source>
</evidence>
<dbReference type="Proteomes" id="UP000293638">
    <property type="component" value="Unassembled WGS sequence"/>
</dbReference>
<dbReference type="SMART" id="SM00530">
    <property type="entry name" value="HTH_XRE"/>
    <property type="match status" value="1"/>
</dbReference>
<dbReference type="Pfam" id="PF17765">
    <property type="entry name" value="MLTR_LBD"/>
    <property type="match status" value="1"/>
</dbReference>
<dbReference type="Pfam" id="PF13560">
    <property type="entry name" value="HTH_31"/>
    <property type="match status" value="1"/>
</dbReference>
<dbReference type="RefSeq" id="WP_130493470.1">
    <property type="nucleotide sequence ID" value="NZ_SGXD01000003.1"/>
</dbReference>
<dbReference type="InterPro" id="IPR001387">
    <property type="entry name" value="Cro/C1-type_HTH"/>
</dbReference>
<gene>
    <name evidence="3" type="ORF">EV189_2763</name>
</gene>
<organism evidence="3 4">
    <name type="scientific">Motilibacter rhizosphaerae</name>
    <dbReference type="NCBI Taxonomy" id="598652"/>
    <lineage>
        <taxon>Bacteria</taxon>
        <taxon>Bacillati</taxon>
        <taxon>Actinomycetota</taxon>
        <taxon>Actinomycetes</taxon>
        <taxon>Motilibacterales</taxon>
        <taxon>Motilibacteraceae</taxon>
        <taxon>Motilibacter</taxon>
    </lineage>
</organism>
<reference evidence="3 4" key="1">
    <citation type="submission" date="2019-02" db="EMBL/GenBank/DDBJ databases">
        <title>Genomic Encyclopedia of Type Strains, Phase IV (KMG-IV): sequencing the most valuable type-strain genomes for metagenomic binning, comparative biology and taxonomic classification.</title>
        <authorList>
            <person name="Goeker M."/>
        </authorList>
    </citation>
    <scope>NUCLEOTIDE SEQUENCE [LARGE SCALE GENOMIC DNA]</scope>
    <source>
        <strain evidence="3 4">DSM 45622</strain>
    </source>
</reference>
<dbReference type="PROSITE" id="PS50943">
    <property type="entry name" value="HTH_CROC1"/>
    <property type="match status" value="1"/>
</dbReference>
<name>A0A4Q7NQG6_9ACTN</name>
<protein>
    <submittedName>
        <fullName evidence="3">Helix-turn-helix protein</fullName>
    </submittedName>
</protein>
<dbReference type="Gene3D" id="1.10.260.40">
    <property type="entry name" value="lambda repressor-like DNA-binding domains"/>
    <property type="match status" value="1"/>
</dbReference>
<evidence type="ECO:0000259" key="2">
    <source>
        <dbReference type="PROSITE" id="PS50943"/>
    </source>
</evidence>
<dbReference type="Gene3D" id="3.30.450.180">
    <property type="match status" value="1"/>
</dbReference>
<dbReference type="GO" id="GO:0003677">
    <property type="term" value="F:DNA binding"/>
    <property type="evidence" value="ECO:0007669"/>
    <property type="project" value="InterPro"/>
</dbReference>
<feature type="region of interest" description="Disordered" evidence="1">
    <location>
        <begin position="1"/>
        <end position="31"/>
    </location>
</feature>
<dbReference type="SUPFAM" id="SSF47413">
    <property type="entry name" value="lambda repressor-like DNA-binding domains"/>
    <property type="match status" value="1"/>
</dbReference>
<evidence type="ECO:0000256" key="1">
    <source>
        <dbReference type="SAM" id="MobiDB-lite"/>
    </source>
</evidence>
<accession>A0A4Q7NQG6</accession>